<keyword evidence="2" id="KW-1185">Reference proteome</keyword>
<dbReference type="GeneID" id="54981976"/>
<dbReference type="KEGG" id="vg:54981976"/>
<evidence type="ECO:0000313" key="1">
    <source>
        <dbReference type="EMBL" id="AUZ94728.1"/>
    </source>
</evidence>
<dbReference type="EMBL" id="MF403005">
    <property type="protein sequence ID" value="AUZ94728.1"/>
    <property type="molecule type" value="Genomic_DNA"/>
</dbReference>
<evidence type="ECO:0000313" key="2">
    <source>
        <dbReference type="Proteomes" id="UP000223042"/>
    </source>
</evidence>
<proteinExistence type="predicted"/>
<dbReference type="RefSeq" id="YP_009791788.1">
    <property type="nucleotide sequence ID" value="NC_047845.1"/>
</dbReference>
<organism evidence="1 2">
    <name type="scientific">Agrobacterium phage Atu_ph02</name>
    <dbReference type="NCBI Taxonomy" id="2024261"/>
    <lineage>
        <taxon>Viruses</taxon>
        <taxon>Duplodnaviria</taxon>
        <taxon>Heunggongvirae</taxon>
        <taxon>Uroviricota</taxon>
        <taxon>Caudoviricetes</taxon>
        <taxon>Autographivirales</taxon>
        <taxon>Dunnvirinae</taxon>
        <taxon>Atuphduovirus</taxon>
        <taxon>Atuphduovirus atuph02</taxon>
    </lineage>
</organism>
<name>A0A2L0UYX5_9CAUD</name>
<sequence>MNNISRTLALVTMAGVARSTDDDLLGDLGLEDNATAPTADAAAPAADAAAKTEREEVKIGELEAVSFDAIPPQRRGGGASGSKYKFETIAAPVAKDGGGYSYSGTLVRLVEGEDADKLKRSVQSATTQANAKAKEDGAVERFITRQHVEKGEFAGVYIIRVDGTQDVEEAAE</sequence>
<dbReference type="Proteomes" id="UP000223042">
    <property type="component" value="Segment"/>
</dbReference>
<reference evidence="2" key="1">
    <citation type="submission" date="2017-06" db="EMBL/GenBank/DDBJ databases">
        <authorList>
            <person name="Spollen W.G."/>
            <person name="Givan S.A."/>
            <person name="Brown P.B."/>
            <person name="Attai H."/>
        </authorList>
    </citation>
    <scope>NUCLEOTIDE SEQUENCE [LARGE SCALE GENOMIC DNA]</scope>
</reference>
<protein>
    <submittedName>
        <fullName evidence="1">Uncharacterized protein</fullName>
    </submittedName>
</protein>
<accession>A0A2L0UYX5</accession>